<dbReference type="EMBL" id="JABANO010015365">
    <property type="protein sequence ID" value="KAF4736992.1"/>
    <property type="molecule type" value="Genomic_DNA"/>
</dbReference>
<feature type="compositionally biased region" description="Polar residues" evidence="1">
    <location>
        <begin position="33"/>
        <end position="51"/>
    </location>
</feature>
<comment type="caution">
    <text evidence="2">The sequence shown here is derived from an EMBL/GenBank/DDBJ whole genome shotgun (WGS) entry which is preliminary data.</text>
</comment>
<feature type="non-terminal residue" evidence="2">
    <location>
        <position position="299"/>
    </location>
</feature>
<sequence>MSSTNYSPCHIQQQQQQQPEAFTPPRGRGAFPTTPSGDHWPSTTNSSRTLDMNSCREVLERLKFQHRILTAPVDGELVEGVVPPPDISAFTRHRTRLQHFQHVLNKGRTVTAEDEATLESFNDTLKHMLAEVQDRVSHSTEHRTPSPSRLLLRARRCTSRDVEQPSEGSILELLPSPVPSKSVPPKLTRGLRHRSPPRPAPSLLKRSGSTGNLGIEPLEVERLQVMLRERDKTITSLQKENNILRAGCPRCCETSQALSDCVLGMRDVHSRVLKAISDLPSLLKEEESLIAKLNHYRRH</sequence>
<proteinExistence type="predicted"/>
<evidence type="ECO:0000313" key="2">
    <source>
        <dbReference type="EMBL" id="KAF4736992.1"/>
    </source>
</evidence>
<keyword evidence="3" id="KW-1185">Reference proteome</keyword>
<feature type="region of interest" description="Disordered" evidence="1">
    <location>
        <begin position="160"/>
        <end position="210"/>
    </location>
</feature>
<feature type="compositionally biased region" description="Polar residues" evidence="1">
    <location>
        <begin position="1"/>
        <end position="11"/>
    </location>
</feature>
<dbReference type="Proteomes" id="UP000553632">
    <property type="component" value="Unassembled WGS sequence"/>
</dbReference>
<evidence type="ECO:0000313" key="3">
    <source>
        <dbReference type="Proteomes" id="UP000553632"/>
    </source>
</evidence>
<reference evidence="2 3" key="1">
    <citation type="submission" date="2020-04" db="EMBL/GenBank/DDBJ databases">
        <title>Perkinsus olseni comparative genomics.</title>
        <authorList>
            <person name="Bogema D.R."/>
        </authorList>
    </citation>
    <scope>NUCLEOTIDE SEQUENCE [LARGE SCALE GENOMIC DNA]</scope>
    <source>
        <strain evidence="2 3">ATCC PRA-207</strain>
    </source>
</reference>
<name>A0A7J6SWN4_PEROL</name>
<accession>A0A7J6SWN4</accession>
<feature type="compositionally biased region" description="Low complexity" evidence="1">
    <location>
        <begin position="173"/>
        <end position="187"/>
    </location>
</feature>
<organism evidence="2 3">
    <name type="scientific">Perkinsus olseni</name>
    <name type="common">Perkinsus atlanticus</name>
    <dbReference type="NCBI Taxonomy" id="32597"/>
    <lineage>
        <taxon>Eukaryota</taxon>
        <taxon>Sar</taxon>
        <taxon>Alveolata</taxon>
        <taxon>Perkinsozoa</taxon>
        <taxon>Perkinsea</taxon>
        <taxon>Perkinsida</taxon>
        <taxon>Perkinsidae</taxon>
        <taxon>Perkinsus</taxon>
    </lineage>
</organism>
<dbReference type="AlphaFoldDB" id="A0A7J6SWN4"/>
<evidence type="ECO:0000256" key="1">
    <source>
        <dbReference type="SAM" id="MobiDB-lite"/>
    </source>
</evidence>
<gene>
    <name evidence="2" type="ORF">FOZ63_029375</name>
</gene>
<feature type="region of interest" description="Disordered" evidence="1">
    <location>
        <begin position="1"/>
        <end position="51"/>
    </location>
</feature>
<protein>
    <submittedName>
        <fullName evidence="2">Uncharacterized protein</fullName>
    </submittedName>
</protein>